<dbReference type="InterPro" id="IPR029024">
    <property type="entry name" value="TerB-like"/>
</dbReference>
<evidence type="ECO:0000313" key="3">
    <source>
        <dbReference type="Proteomes" id="UP000031390"/>
    </source>
</evidence>
<sequence length="205" mass="22095">MNFNNLLNQILGTVQKNSKSVADSPLNSFGGGALVAGLASMLMKKKNTKKLVKAGSVAALGYIAYKGYQSWQQNRNQPELPQQAFEPVGQLAETHSRVILRTMIAAAASDGSIDETEKQVIARESGTDAETAAWLAAEYERPATVEEIAAAVGNDEALAAETYLAARLVCADLSRKEIVFLSRLSQALKLDDQLVENLEKQLDLA</sequence>
<organism evidence="1 3">
    <name type="scientific">Morococcus cerebrosus</name>
    <dbReference type="NCBI Taxonomy" id="1056807"/>
    <lineage>
        <taxon>Bacteria</taxon>
        <taxon>Pseudomonadati</taxon>
        <taxon>Pseudomonadota</taxon>
        <taxon>Betaproteobacteria</taxon>
        <taxon>Neisseriales</taxon>
        <taxon>Neisseriaceae</taxon>
        <taxon>Morococcus</taxon>
    </lineage>
</organism>
<dbReference type="InterPro" id="IPR007486">
    <property type="entry name" value="YebE"/>
</dbReference>
<evidence type="ECO:0000313" key="4">
    <source>
        <dbReference type="Proteomes" id="UP000829504"/>
    </source>
</evidence>
<evidence type="ECO:0000313" key="2">
    <source>
        <dbReference type="EMBL" id="UNV87195.1"/>
    </source>
</evidence>
<reference evidence="1 3" key="1">
    <citation type="submission" date="2014-12" db="EMBL/GenBank/DDBJ databases">
        <title>Genome sequence of Morococcus cerebrosus.</title>
        <authorList>
            <person name="Shin S.-K."/>
            <person name="Yi H."/>
        </authorList>
    </citation>
    <scope>NUCLEOTIDE SEQUENCE [LARGE SCALE GENOMIC DNA]</scope>
    <source>
        <strain evidence="1 3">CIP 81.93</strain>
    </source>
</reference>
<dbReference type="Proteomes" id="UP000829504">
    <property type="component" value="Chromosome"/>
</dbReference>
<protein>
    <submittedName>
        <fullName evidence="2">DUF533 domain-containing protein</fullName>
    </submittedName>
    <submittedName>
        <fullName evidence="1">Membrane protein</fullName>
    </submittedName>
</protein>
<dbReference type="PATRIC" id="fig|1056807.3.peg.79"/>
<dbReference type="AlphaFoldDB" id="A0A0C1H445"/>
<dbReference type="Proteomes" id="UP000031390">
    <property type="component" value="Unassembled WGS sequence"/>
</dbReference>
<keyword evidence="4" id="KW-1185">Reference proteome</keyword>
<dbReference type="EMBL" id="CP094242">
    <property type="protein sequence ID" value="UNV87195.1"/>
    <property type="molecule type" value="Genomic_DNA"/>
</dbReference>
<reference evidence="2 4" key="2">
    <citation type="submission" date="2022-03" db="EMBL/GenBank/DDBJ databases">
        <title>Genome sequencing of Morococcus cerebrosus.</title>
        <authorList>
            <person name="Baek M.-G."/>
            <person name="Yi H."/>
        </authorList>
    </citation>
    <scope>NUCLEOTIDE SEQUENCE [LARGE SCALE GENOMIC DNA]</scope>
    <source>
        <strain evidence="2 4">CIP 81.93</strain>
    </source>
</reference>
<dbReference type="CDD" id="cd07178">
    <property type="entry name" value="terB_like_YebE"/>
    <property type="match status" value="1"/>
</dbReference>
<dbReference type="RefSeq" id="WP_039404261.1">
    <property type="nucleotide sequence ID" value="NZ_CP094242.1"/>
</dbReference>
<dbReference type="Pfam" id="PF04391">
    <property type="entry name" value="DUF533"/>
    <property type="match status" value="1"/>
</dbReference>
<evidence type="ECO:0000313" key="1">
    <source>
        <dbReference type="EMBL" id="KIC13207.1"/>
    </source>
</evidence>
<gene>
    <name evidence="1" type="ORF">MCC93_00810</name>
    <name evidence="2" type="ORF">MON37_11195</name>
</gene>
<accession>A0A0C1H445</accession>
<dbReference type="SUPFAM" id="SSF158682">
    <property type="entry name" value="TerB-like"/>
    <property type="match status" value="1"/>
</dbReference>
<proteinExistence type="predicted"/>
<dbReference type="EMBL" id="JUFZ01000003">
    <property type="protein sequence ID" value="KIC13207.1"/>
    <property type="molecule type" value="Genomic_DNA"/>
</dbReference>
<name>A0A0C1H445_9NEIS</name>